<protein>
    <recommendedName>
        <fullName evidence="1">Large polyvalent protein associated domain-containing protein</fullName>
    </recommendedName>
</protein>
<dbReference type="Pfam" id="PF18853">
    <property type="entry name" value="LPD37"/>
    <property type="match status" value="1"/>
</dbReference>
<dbReference type="Proteomes" id="UP001224477">
    <property type="component" value="Unassembled WGS sequence"/>
</dbReference>
<dbReference type="InterPro" id="IPR041196">
    <property type="entry name" value="LPD37"/>
</dbReference>
<accession>A0ABU1CS33</accession>
<gene>
    <name evidence="2" type="ORF">RCO22_14085</name>
</gene>
<sequence>MGENEFSQCVPDATSPVTLNISLDDHFAAECLQIFAQVEDLFLYQTSSTKYLTELMPEVSLGTKFIGLEVEKIYSDTEVYTFRTEGMNGNYFSVMVKPKKVWIDVSWVEPGRGGNGIYAAVGAFAANTKREFIGDPDGLSDIATRRRTDAMLSSALKHKTTDHVRPHLRQIDGDEQLGIPSLSWVDGDTLGNIQRMIKTTYESLTFYVPEVRNAYYDFANKTFRDTAGRQLLDGNLAKWSFEHSGSRKAGAGLATLKRGLLVGTLLREEGSSRLSILEQILREPREFVEKGNLAGIFY</sequence>
<name>A0ABU1CS33_9PSED</name>
<reference evidence="2 3" key="1">
    <citation type="journal article" date="2023" name="Microbiol. Resour. Announc.">
        <title>Whole-genome sequence of Pseudomonas yamanorum OLsAu1 isolated from the edible ectomycorrhizal mushroom Lactarius sp. section Deliciosi.</title>
        <authorList>
            <person name="Ramirez-Mendoza R."/>
            <person name="Angeles-Argaiz R.E."/>
            <person name="Hernandez-Oaxaca D."/>
            <person name="Aguirre-Beltran L."/>
            <person name="Almaraz-Suarez J."/>
            <person name="Perez-Moreno J."/>
        </authorList>
    </citation>
    <scope>NUCLEOTIDE SEQUENCE [LARGE SCALE GENOMIC DNA]</scope>
    <source>
        <strain evidence="2 3">OLsAu1</strain>
    </source>
</reference>
<organism evidence="2 3">
    <name type="scientific">Pseudomonas yamanorum</name>
    <dbReference type="NCBI Taxonomy" id="515393"/>
    <lineage>
        <taxon>Bacteria</taxon>
        <taxon>Pseudomonadati</taxon>
        <taxon>Pseudomonadota</taxon>
        <taxon>Gammaproteobacteria</taxon>
        <taxon>Pseudomonadales</taxon>
        <taxon>Pseudomonadaceae</taxon>
        <taxon>Pseudomonas</taxon>
    </lineage>
</organism>
<proteinExistence type="predicted"/>
<evidence type="ECO:0000313" key="2">
    <source>
        <dbReference type="EMBL" id="MDR0190074.1"/>
    </source>
</evidence>
<dbReference type="EMBL" id="JAVGXC010000012">
    <property type="protein sequence ID" value="MDR0190074.1"/>
    <property type="molecule type" value="Genomic_DNA"/>
</dbReference>
<dbReference type="RefSeq" id="WP_157721313.1">
    <property type="nucleotide sequence ID" value="NZ_JAVGXC010000012.1"/>
</dbReference>
<comment type="caution">
    <text evidence="2">The sequence shown here is derived from an EMBL/GenBank/DDBJ whole genome shotgun (WGS) entry which is preliminary data.</text>
</comment>
<feature type="domain" description="Large polyvalent protein associated" evidence="1">
    <location>
        <begin position="31"/>
        <end position="269"/>
    </location>
</feature>
<keyword evidence="3" id="KW-1185">Reference proteome</keyword>
<evidence type="ECO:0000259" key="1">
    <source>
        <dbReference type="Pfam" id="PF18853"/>
    </source>
</evidence>
<evidence type="ECO:0000313" key="3">
    <source>
        <dbReference type="Proteomes" id="UP001224477"/>
    </source>
</evidence>
<dbReference type="GeneID" id="93517063"/>